<name>A0ABU5GVZ3_9BACT</name>
<gene>
    <name evidence="4" type="ORF">SYV04_01390</name>
</gene>
<reference evidence="4 5" key="1">
    <citation type="submission" date="2023-12" db="EMBL/GenBank/DDBJ databases">
        <title>the genome sequence of Hyalangium sp. s54d21.</title>
        <authorList>
            <person name="Zhang X."/>
        </authorList>
    </citation>
    <scope>NUCLEOTIDE SEQUENCE [LARGE SCALE GENOMIC DNA]</scope>
    <source>
        <strain evidence="5">s54d21</strain>
    </source>
</reference>
<dbReference type="InterPro" id="IPR011335">
    <property type="entry name" value="Restrct_endonuc-II-like"/>
</dbReference>
<evidence type="ECO:0000259" key="2">
    <source>
        <dbReference type="Pfam" id="PF04471"/>
    </source>
</evidence>
<evidence type="ECO:0000313" key="4">
    <source>
        <dbReference type="EMBL" id="MDY7225009.1"/>
    </source>
</evidence>
<dbReference type="Proteomes" id="UP001291309">
    <property type="component" value="Unassembled WGS sequence"/>
</dbReference>
<evidence type="ECO:0000256" key="1">
    <source>
        <dbReference type="SAM" id="MobiDB-lite"/>
    </source>
</evidence>
<dbReference type="InterPro" id="IPR011856">
    <property type="entry name" value="tRNA_endonuc-like_dom_sf"/>
</dbReference>
<keyword evidence="4" id="KW-0255">Endonuclease</keyword>
<keyword evidence="4" id="KW-0540">Nuclease</keyword>
<dbReference type="EMBL" id="JAXIVS010000001">
    <property type="protein sequence ID" value="MDY7225009.1"/>
    <property type="molecule type" value="Genomic_DNA"/>
</dbReference>
<dbReference type="PANTHER" id="PTHR30015">
    <property type="entry name" value="MRR RESTRICTION SYSTEM PROTEIN"/>
    <property type="match status" value="1"/>
</dbReference>
<comment type="caution">
    <text evidence="4">The sequence shown here is derived from an EMBL/GenBank/DDBJ whole genome shotgun (WGS) entry which is preliminary data.</text>
</comment>
<protein>
    <submittedName>
        <fullName evidence="4">Restriction endonuclease</fullName>
    </submittedName>
</protein>
<organism evidence="4 5">
    <name type="scientific">Hyalangium rubrum</name>
    <dbReference type="NCBI Taxonomy" id="3103134"/>
    <lineage>
        <taxon>Bacteria</taxon>
        <taxon>Pseudomonadati</taxon>
        <taxon>Myxococcota</taxon>
        <taxon>Myxococcia</taxon>
        <taxon>Myxococcales</taxon>
        <taxon>Cystobacterineae</taxon>
        <taxon>Archangiaceae</taxon>
        <taxon>Hyalangium</taxon>
    </lineage>
</organism>
<keyword evidence="5" id="KW-1185">Reference proteome</keyword>
<feature type="domain" description="Restriction system protein Mrr-like N-terminal" evidence="3">
    <location>
        <begin position="6"/>
        <end position="91"/>
    </location>
</feature>
<dbReference type="Pfam" id="PF14338">
    <property type="entry name" value="Mrr_N"/>
    <property type="match status" value="1"/>
</dbReference>
<evidence type="ECO:0000313" key="5">
    <source>
        <dbReference type="Proteomes" id="UP001291309"/>
    </source>
</evidence>
<dbReference type="InterPro" id="IPR007560">
    <property type="entry name" value="Restrct_endonuc_IV_Mrr"/>
</dbReference>
<evidence type="ECO:0000259" key="3">
    <source>
        <dbReference type="Pfam" id="PF14338"/>
    </source>
</evidence>
<dbReference type="SUPFAM" id="SSF52980">
    <property type="entry name" value="Restriction endonuclease-like"/>
    <property type="match status" value="1"/>
</dbReference>
<dbReference type="InterPro" id="IPR052906">
    <property type="entry name" value="Type_IV_Methyl-Rstrct_Enzyme"/>
</dbReference>
<dbReference type="RefSeq" id="WP_321543732.1">
    <property type="nucleotide sequence ID" value="NZ_JAXIVS010000001.1"/>
</dbReference>
<feature type="region of interest" description="Disordered" evidence="1">
    <location>
        <begin position="114"/>
        <end position="141"/>
    </location>
</feature>
<keyword evidence="4" id="KW-0378">Hydrolase</keyword>
<dbReference type="PANTHER" id="PTHR30015:SF7">
    <property type="entry name" value="TYPE IV METHYL-DIRECTED RESTRICTION ENZYME ECOKMRR"/>
    <property type="match status" value="1"/>
</dbReference>
<feature type="domain" description="Restriction endonuclease type IV Mrr" evidence="2">
    <location>
        <begin position="166"/>
        <end position="284"/>
    </location>
</feature>
<accession>A0ABU5GVZ3</accession>
<dbReference type="InterPro" id="IPR025745">
    <property type="entry name" value="Mrr-like_N_dom"/>
</dbReference>
<dbReference type="Gene3D" id="3.40.1350.10">
    <property type="match status" value="1"/>
</dbReference>
<sequence length="310" mass="34584">MPVPDYQSLMLPFLRQLGDGQEYLLKDMRERVAADVGLTDKDRAELLPSGNQSIFDNRLGWAKTYMERAGLLRTVKRGVYQITERGQKLLAQKPSRISNATLAGYQEFKDFVERSNEKPAQAAEREEEEATARADSPTATPEEALENAYKALRKKTEGELLTAVLQASPRFFERLVVELLVKMGYGGTLEDAGKALGRSHDGGVDGMIKEDPLGLDVIYVQAKRWQNTVGRPEVQGFAGTLEGERARKGVFLTTSTFSREAREYVARIDKKIVLIDGVQLAGLMFDFSIGVNSVGSYELKRVDSDFFSEE</sequence>
<dbReference type="GO" id="GO:0004519">
    <property type="term" value="F:endonuclease activity"/>
    <property type="evidence" value="ECO:0007669"/>
    <property type="project" value="UniProtKB-KW"/>
</dbReference>
<dbReference type="Pfam" id="PF04471">
    <property type="entry name" value="Mrr_cat"/>
    <property type="match status" value="1"/>
</dbReference>
<proteinExistence type="predicted"/>